<feature type="binding site" evidence="5 8">
    <location>
        <begin position="187"/>
        <end position="189"/>
    </location>
    <ligand>
        <name>substrate</name>
    </ligand>
</feature>
<evidence type="ECO:0000259" key="10">
    <source>
        <dbReference type="PROSITE" id="PS51733"/>
    </source>
</evidence>
<dbReference type="Gene3D" id="3.30.930.10">
    <property type="entry name" value="Bira Bifunctional Protein, Domain 2"/>
    <property type="match status" value="1"/>
</dbReference>
<feature type="site" description="Lowers pKa of active site Cys" evidence="5 9">
    <location>
        <position position="171"/>
    </location>
</feature>
<keyword evidence="3 5" id="KW-0012">Acyltransferase</keyword>
<keyword evidence="12" id="KW-1185">Reference proteome</keyword>
<dbReference type="Proteomes" id="UP000650081">
    <property type="component" value="Unassembled WGS sequence"/>
</dbReference>
<evidence type="ECO:0000256" key="2">
    <source>
        <dbReference type="ARBA" id="ARBA00022679"/>
    </source>
</evidence>
<comment type="subcellular location">
    <subcellularLocation>
        <location evidence="5">Cytoplasm</location>
    </subcellularLocation>
</comment>
<comment type="miscellaneous">
    <text evidence="5">In the reaction, the free carboxyl group of octanoic acid is attached via an amide linkage to the epsilon-amino group of a specific lysine residue of lipoyl domains of lipoate-dependent enzymes.</text>
</comment>
<accession>A0A923PLS3</accession>
<dbReference type="GO" id="GO:0009249">
    <property type="term" value="P:protein lipoylation"/>
    <property type="evidence" value="ECO:0007669"/>
    <property type="project" value="InterPro"/>
</dbReference>
<evidence type="ECO:0000256" key="9">
    <source>
        <dbReference type="PIRSR" id="PIRSR016262-3"/>
    </source>
</evidence>
<comment type="catalytic activity">
    <reaction evidence="5 6">
        <text>octanoyl-[ACP] + L-lysyl-[protein] = N(6)-octanoyl-L-lysyl-[protein] + holo-[ACP] + H(+)</text>
        <dbReference type="Rhea" id="RHEA:17665"/>
        <dbReference type="Rhea" id="RHEA-COMP:9636"/>
        <dbReference type="Rhea" id="RHEA-COMP:9685"/>
        <dbReference type="Rhea" id="RHEA-COMP:9752"/>
        <dbReference type="Rhea" id="RHEA-COMP:9928"/>
        <dbReference type="ChEBI" id="CHEBI:15378"/>
        <dbReference type="ChEBI" id="CHEBI:29969"/>
        <dbReference type="ChEBI" id="CHEBI:64479"/>
        <dbReference type="ChEBI" id="CHEBI:78463"/>
        <dbReference type="ChEBI" id="CHEBI:78809"/>
        <dbReference type="EC" id="2.3.1.181"/>
    </reaction>
</comment>
<dbReference type="PANTHER" id="PTHR10993">
    <property type="entry name" value="OCTANOYLTRANSFERASE"/>
    <property type="match status" value="1"/>
</dbReference>
<evidence type="ECO:0000313" key="11">
    <source>
        <dbReference type="EMBL" id="MBC6994021.1"/>
    </source>
</evidence>
<dbReference type="InterPro" id="IPR045864">
    <property type="entry name" value="aa-tRNA-synth_II/BPL/LPL"/>
</dbReference>
<keyword evidence="2 5" id="KW-0808">Transferase</keyword>
<dbReference type="Pfam" id="PF21948">
    <property type="entry name" value="LplA-B_cat"/>
    <property type="match status" value="1"/>
</dbReference>
<dbReference type="NCBIfam" id="TIGR00214">
    <property type="entry name" value="lipB"/>
    <property type="match status" value="1"/>
</dbReference>
<dbReference type="InterPro" id="IPR004143">
    <property type="entry name" value="BPL_LPL_catalytic"/>
</dbReference>
<gene>
    <name evidence="5 11" type="primary">lipB</name>
    <name evidence="11" type="ORF">H9S92_07600</name>
</gene>
<feature type="active site" description="Acyl-thioester intermediate" evidence="5 7">
    <location>
        <position position="205"/>
    </location>
</feature>
<evidence type="ECO:0000256" key="1">
    <source>
        <dbReference type="ARBA" id="ARBA00004821"/>
    </source>
</evidence>
<name>A0A923PLS3_9BACT</name>
<comment type="similarity">
    <text evidence="5 6">Belongs to the LipB family.</text>
</comment>
<evidence type="ECO:0000256" key="8">
    <source>
        <dbReference type="PIRSR" id="PIRSR016262-2"/>
    </source>
</evidence>
<dbReference type="GO" id="GO:0033819">
    <property type="term" value="F:lipoyl(octanoyl) transferase activity"/>
    <property type="evidence" value="ECO:0007669"/>
    <property type="project" value="UniProtKB-EC"/>
</dbReference>
<dbReference type="CDD" id="cd16444">
    <property type="entry name" value="LipB"/>
    <property type="match status" value="1"/>
</dbReference>
<comment type="function">
    <text evidence="4 5 6">Catalyzes the transfer of endogenously produced octanoic acid from octanoyl-acyl-carrier-protein onto the lipoyl domains of lipoate-dependent enzymes. Lipoyl-ACP can also act as a substrate although octanoyl-ACP is likely to be the physiological substrate.</text>
</comment>
<dbReference type="SUPFAM" id="SSF55681">
    <property type="entry name" value="Class II aaRS and biotin synthetases"/>
    <property type="match status" value="1"/>
</dbReference>
<dbReference type="AlphaFoldDB" id="A0A923PLS3"/>
<protein>
    <recommendedName>
        <fullName evidence="5 6">Octanoyltransferase</fullName>
        <ecNumber evidence="5 6">2.3.1.181</ecNumber>
    </recommendedName>
    <alternativeName>
        <fullName evidence="5">Lipoate-protein ligase B</fullName>
    </alternativeName>
    <alternativeName>
        <fullName evidence="5">Lipoyl/octanoyl transferase</fullName>
    </alternativeName>
    <alternativeName>
        <fullName evidence="5">Octanoyl-[acyl-carrier-protein]-protein N-octanoyltransferase</fullName>
    </alternativeName>
</protein>
<keyword evidence="5" id="KW-0963">Cytoplasm</keyword>
<dbReference type="HAMAP" id="MF_00013">
    <property type="entry name" value="LipB"/>
    <property type="match status" value="1"/>
</dbReference>
<evidence type="ECO:0000256" key="5">
    <source>
        <dbReference type="HAMAP-Rule" id="MF_00013"/>
    </source>
</evidence>
<dbReference type="EMBL" id="JACSIT010000085">
    <property type="protein sequence ID" value="MBC6994021.1"/>
    <property type="molecule type" value="Genomic_DNA"/>
</dbReference>
<comment type="caution">
    <text evidence="11">The sequence shown here is derived from an EMBL/GenBank/DDBJ whole genome shotgun (WGS) entry which is preliminary data.</text>
</comment>
<reference evidence="11" key="1">
    <citation type="submission" date="2020-08" db="EMBL/GenBank/DDBJ databases">
        <title>Lewinella bacteria from marine environments.</title>
        <authorList>
            <person name="Zhong Y."/>
        </authorList>
    </citation>
    <scope>NUCLEOTIDE SEQUENCE</scope>
    <source>
        <strain evidence="11">KCTC 42187</strain>
    </source>
</reference>
<comment type="pathway">
    <text evidence="1 5 6">Protein modification; protein lipoylation via endogenous pathway; protein N(6)-(lipoyl)lysine from octanoyl-[acyl-carrier-protein]: step 1/2.</text>
</comment>
<dbReference type="PROSITE" id="PS01313">
    <property type="entry name" value="LIPB"/>
    <property type="match status" value="1"/>
</dbReference>
<dbReference type="PANTHER" id="PTHR10993:SF7">
    <property type="entry name" value="LIPOYLTRANSFERASE 2, MITOCHONDRIAL-RELATED"/>
    <property type="match status" value="1"/>
</dbReference>
<dbReference type="RefSeq" id="WP_187466112.1">
    <property type="nucleotide sequence ID" value="NZ_JACSIT010000085.1"/>
</dbReference>
<evidence type="ECO:0000256" key="6">
    <source>
        <dbReference type="PIRNR" id="PIRNR016262"/>
    </source>
</evidence>
<dbReference type="EC" id="2.3.1.181" evidence="5 6"/>
<evidence type="ECO:0000256" key="4">
    <source>
        <dbReference type="ARBA" id="ARBA00024732"/>
    </source>
</evidence>
<dbReference type="FunFam" id="3.30.930.10:FF:000035">
    <property type="entry name" value="Putative lipoyltransferase 2, mitochondrial"/>
    <property type="match status" value="1"/>
</dbReference>
<dbReference type="InterPro" id="IPR020605">
    <property type="entry name" value="Octanoyltransferase_CS"/>
</dbReference>
<dbReference type="GO" id="GO:0005737">
    <property type="term" value="C:cytoplasm"/>
    <property type="evidence" value="ECO:0007669"/>
    <property type="project" value="UniProtKB-SubCell"/>
</dbReference>
<dbReference type="PROSITE" id="PS51733">
    <property type="entry name" value="BPL_LPL_CATALYTIC"/>
    <property type="match status" value="1"/>
</dbReference>
<feature type="binding site" evidence="5 8">
    <location>
        <begin position="174"/>
        <end position="176"/>
    </location>
    <ligand>
        <name>substrate</name>
    </ligand>
</feature>
<dbReference type="InterPro" id="IPR000544">
    <property type="entry name" value="Octanoyltransferase"/>
</dbReference>
<dbReference type="NCBIfam" id="NF010925">
    <property type="entry name" value="PRK14345.1"/>
    <property type="match status" value="1"/>
</dbReference>
<feature type="domain" description="BPL/LPL catalytic" evidence="10">
    <location>
        <begin position="54"/>
        <end position="246"/>
    </location>
</feature>
<organism evidence="11 12">
    <name type="scientific">Neolewinella lacunae</name>
    <dbReference type="NCBI Taxonomy" id="1517758"/>
    <lineage>
        <taxon>Bacteria</taxon>
        <taxon>Pseudomonadati</taxon>
        <taxon>Bacteroidota</taxon>
        <taxon>Saprospiria</taxon>
        <taxon>Saprospirales</taxon>
        <taxon>Lewinellaceae</taxon>
        <taxon>Neolewinella</taxon>
    </lineage>
</organism>
<sequence length="252" mass="28227">MASEPTITRAPVAFRDLGRLGYQEAWDLQTDLHTASIARKRRNRELVQQGTAPEPLRHHLLFVEHPPVYTLGKSGSADHLLLSAEELAAGGFTFHRINRGGDITYHGPGQLVAYPIFDLEDFFTDVHRYVRFLEEVVIRTCADFGLAAERDAGYTGVWLPGDTEKGLARRKICAIGVHLSRWVTLHGFAFNVCPDLNHFGHIVPCGIAEADRSVTSLSQELGRRIALEEVKPLVQRHFQEVFGFSWAEPTNC</sequence>
<feature type="binding site" evidence="5 8">
    <location>
        <begin position="99"/>
        <end position="106"/>
    </location>
    <ligand>
        <name>substrate</name>
    </ligand>
</feature>
<evidence type="ECO:0000256" key="7">
    <source>
        <dbReference type="PIRSR" id="PIRSR016262-1"/>
    </source>
</evidence>
<proteinExistence type="inferred from homology"/>
<dbReference type="PIRSF" id="PIRSF016262">
    <property type="entry name" value="LPLase"/>
    <property type="match status" value="1"/>
</dbReference>
<evidence type="ECO:0000313" key="12">
    <source>
        <dbReference type="Proteomes" id="UP000650081"/>
    </source>
</evidence>
<evidence type="ECO:0000256" key="3">
    <source>
        <dbReference type="ARBA" id="ARBA00023315"/>
    </source>
</evidence>